<reference evidence="3" key="1">
    <citation type="journal article" date="2015" name="PLoS Genet.">
        <title>Genome Sequence and Transcriptome Analyses of Chrysochromulina tobin: Metabolic Tools for Enhanced Algal Fitness in the Prominent Order Prymnesiales (Haptophyceae).</title>
        <authorList>
            <person name="Hovde B.T."/>
            <person name="Deodato C.R."/>
            <person name="Hunsperger H.M."/>
            <person name="Ryken S.A."/>
            <person name="Yost W."/>
            <person name="Jha R.K."/>
            <person name="Patterson J."/>
            <person name="Monnat R.J. Jr."/>
            <person name="Barlow S.B."/>
            <person name="Starkenburg S.R."/>
            <person name="Cattolico R.A."/>
        </authorList>
    </citation>
    <scope>NUCLEOTIDE SEQUENCE</scope>
    <source>
        <strain evidence="3">CCMP291</strain>
    </source>
</reference>
<dbReference type="EMBL" id="JWZX01002974">
    <property type="protein sequence ID" value="KOO25437.1"/>
    <property type="molecule type" value="Genomic_DNA"/>
</dbReference>
<sequence>MLRDEAQALTNLLRGGADGGGMPAVSQPAPLRHALRLMRATEEDWTFQAELLATQLQLARATGYSRDNFAYGSTPLRSWLLLFEQLRPCLAPRTAFGQRVRYAVLGSSLGSLCVFGACIYGWQARGIELLPLLVKHATRIVHEARVTGVRFECADLLGCDLRELDVVMLASQCWDAALVGAVRAKLLTELAEGSLVVDYTDGLGRRDGASDDAQVQRRDFHLELTVEAPVSWDGSHRFYVWRVL</sequence>
<dbReference type="OrthoDB" id="568235at2759"/>
<dbReference type="InterPro" id="IPR029063">
    <property type="entry name" value="SAM-dependent_MTases_sf"/>
</dbReference>
<keyword evidence="1" id="KW-0472">Membrane</keyword>
<dbReference type="AlphaFoldDB" id="A0A0M0JGG0"/>
<keyword evidence="1" id="KW-0812">Transmembrane</keyword>
<gene>
    <name evidence="2" type="ORF">Ctob_002436</name>
</gene>
<protein>
    <submittedName>
        <fullName evidence="2">Uncharacterized protein</fullName>
    </submittedName>
</protein>
<accession>A0A0M0JGG0</accession>
<dbReference type="Gene3D" id="3.40.50.150">
    <property type="entry name" value="Vaccinia Virus protein VP39"/>
    <property type="match status" value="1"/>
</dbReference>
<dbReference type="SUPFAM" id="SSF53335">
    <property type="entry name" value="S-adenosyl-L-methionine-dependent methyltransferases"/>
    <property type="match status" value="1"/>
</dbReference>
<evidence type="ECO:0000256" key="1">
    <source>
        <dbReference type="SAM" id="Phobius"/>
    </source>
</evidence>
<organism evidence="2 3">
    <name type="scientific">Chrysochromulina tobinii</name>
    <dbReference type="NCBI Taxonomy" id="1460289"/>
    <lineage>
        <taxon>Eukaryota</taxon>
        <taxon>Haptista</taxon>
        <taxon>Haptophyta</taxon>
        <taxon>Prymnesiophyceae</taxon>
        <taxon>Prymnesiales</taxon>
        <taxon>Chrysochromulinaceae</taxon>
        <taxon>Chrysochromulina</taxon>
    </lineage>
</organism>
<feature type="transmembrane region" description="Helical" evidence="1">
    <location>
        <begin position="102"/>
        <end position="122"/>
    </location>
</feature>
<evidence type="ECO:0000313" key="3">
    <source>
        <dbReference type="Proteomes" id="UP000037460"/>
    </source>
</evidence>
<evidence type="ECO:0000313" key="2">
    <source>
        <dbReference type="EMBL" id="KOO25437.1"/>
    </source>
</evidence>
<proteinExistence type="predicted"/>
<keyword evidence="1" id="KW-1133">Transmembrane helix</keyword>
<name>A0A0M0JGG0_9EUKA</name>
<comment type="caution">
    <text evidence="2">The sequence shown here is derived from an EMBL/GenBank/DDBJ whole genome shotgun (WGS) entry which is preliminary data.</text>
</comment>
<keyword evidence="3" id="KW-1185">Reference proteome</keyword>
<dbReference type="Proteomes" id="UP000037460">
    <property type="component" value="Unassembled WGS sequence"/>
</dbReference>